<dbReference type="PANTHER" id="PTHR43333">
    <property type="entry name" value="2-HACID_DH_C DOMAIN-CONTAINING PROTEIN"/>
    <property type="match status" value="1"/>
</dbReference>
<dbReference type="GO" id="GO:0051287">
    <property type="term" value="F:NAD binding"/>
    <property type="evidence" value="ECO:0007669"/>
    <property type="project" value="InterPro"/>
</dbReference>
<protein>
    <submittedName>
        <fullName evidence="7">D-2-hydroxyacid dehydrogenase</fullName>
    </submittedName>
</protein>
<dbReference type="OrthoDB" id="9805416at2"/>
<dbReference type="InterPro" id="IPR036291">
    <property type="entry name" value="NAD(P)-bd_dom_sf"/>
</dbReference>
<dbReference type="SUPFAM" id="SSF52283">
    <property type="entry name" value="Formate/glycerate dehydrogenase catalytic domain-like"/>
    <property type="match status" value="1"/>
</dbReference>
<feature type="domain" description="D-isomer specific 2-hydroxyacid dehydrogenase catalytic" evidence="5">
    <location>
        <begin position="17"/>
        <end position="305"/>
    </location>
</feature>
<gene>
    <name evidence="7" type="ORF">GH754_14765</name>
</gene>
<dbReference type="Pfam" id="PF02826">
    <property type="entry name" value="2-Hacid_dh_C"/>
    <property type="match status" value="1"/>
</dbReference>
<dbReference type="PANTHER" id="PTHR43333:SF1">
    <property type="entry name" value="D-ISOMER SPECIFIC 2-HYDROXYACID DEHYDROGENASE NAD-BINDING DOMAIN-CONTAINING PROTEIN"/>
    <property type="match status" value="1"/>
</dbReference>
<dbReference type="AlphaFoldDB" id="A0A6G1X9C8"/>
<dbReference type="Pfam" id="PF00389">
    <property type="entry name" value="2-Hacid_dh"/>
    <property type="match status" value="1"/>
</dbReference>
<evidence type="ECO:0000256" key="2">
    <source>
        <dbReference type="ARBA" id="ARBA00023002"/>
    </source>
</evidence>
<dbReference type="CDD" id="cd05300">
    <property type="entry name" value="2-Hacid_dh_1"/>
    <property type="match status" value="1"/>
</dbReference>
<proteinExistence type="inferred from homology"/>
<comment type="similarity">
    <text evidence="1 4">Belongs to the D-isomer specific 2-hydroxyacid dehydrogenase family.</text>
</comment>
<evidence type="ECO:0000259" key="5">
    <source>
        <dbReference type="Pfam" id="PF00389"/>
    </source>
</evidence>
<dbReference type="SUPFAM" id="SSF51735">
    <property type="entry name" value="NAD(P)-binding Rossmann-fold domains"/>
    <property type="match status" value="1"/>
</dbReference>
<dbReference type="InterPro" id="IPR006140">
    <property type="entry name" value="D-isomer_DH_NAD-bd"/>
</dbReference>
<dbReference type="InterPro" id="IPR029753">
    <property type="entry name" value="D-isomer_DH_CS"/>
</dbReference>
<dbReference type="Gene3D" id="3.40.50.720">
    <property type="entry name" value="NAD(P)-binding Rossmann-like Domain"/>
    <property type="match status" value="2"/>
</dbReference>
<keyword evidence="8" id="KW-1185">Reference proteome</keyword>
<keyword evidence="3" id="KW-0520">NAD</keyword>
<comment type="caution">
    <text evidence="7">The sequence shown here is derived from an EMBL/GenBank/DDBJ whole genome shotgun (WGS) entry which is preliminary data.</text>
</comment>
<dbReference type="EMBL" id="WJNH01000009">
    <property type="protein sequence ID" value="MRG87552.1"/>
    <property type="molecule type" value="Genomic_DNA"/>
</dbReference>
<sequence>MNILTTCKVKSRIQEKLLQSFPDVTFQFCTDIETAEAYLGNADILITYGGDLLEEHIQKASNLKWIMVLSAGVDQLPFQAIKERSIIVTNARGIHGVPMSEYAISMVLQVSRNSKTLWENERNHTWDQKVKMNEINGKTLLIVGAGAIGEEVARLAKAFRMRTIGVSRSGRPIDYFDECIKVDALTAKLPDADVVISILPSTPETKNLFRKEQFDAMKDDGVFLNMGRGDVVNESDLTEALQKRSIAHAVLDVFQEEPLPDKHPFWDMESVTITPHISGVSQPYQHRAMEIFEQNLKKYLHNEKNLINVIDPNRGY</sequence>
<evidence type="ECO:0000313" key="7">
    <source>
        <dbReference type="EMBL" id="MRG87552.1"/>
    </source>
</evidence>
<evidence type="ECO:0000256" key="3">
    <source>
        <dbReference type="ARBA" id="ARBA00023027"/>
    </source>
</evidence>
<dbReference type="Proteomes" id="UP000480185">
    <property type="component" value="Unassembled WGS sequence"/>
</dbReference>
<evidence type="ECO:0000256" key="4">
    <source>
        <dbReference type="RuleBase" id="RU003719"/>
    </source>
</evidence>
<keyword evidence="2 4" id="KW-0560">Oxidoreductase</keyword>
<organism evidence="7 8">
    <name type="scientific">Salinibacillus xinjiangensis</name>
    <dbReference type="NCBI Taxonomy" id="1229268"/>
    <lineage>
        <taxon>Bacteria</taxon>
        <taxon>Bacillati</taxon>
        <taxon>Bacillota</taxon>
        <taxon>Bacilli</taxon>
        <taxon>Bacillales</taxon>
        <taxon>Bacillaceae</taxon>
        <taxon>Salinibacillus</taxon>
    </lineage>
</organism>
<feature type="domain" description="D-isomer specific 2-hydroxyacid dehydrogenase NAD-binding" evidence="6">
    <location>
        <begin position="104"/>
        <end position="278"/>
    </location>
</feature>
<reference evidence="7 8" key="1">
    <citation type="submission" date="2019-11" db="EMBL/GenBank/DDBJ databases">
        <authorList>
            <person name="Li J."/>
        </authorList>
    </citation>
    <scope>NUCLEOTIDE SEQUENCE [LARGE SCALE GENOMIC DNA]</scope>
    <source>
        <strain evidence="7 8">J4</strain>
    </source>
</reference>
<dbReference type="InterPro" id="IPR006139">
    <property type="entry name" value="D-isomer_2_OHA_DH_cat_dom"/>
</dbReference>
<evidence type="ECO:0000256" key="1">
    <source>
        <dbReference type="ARBA" id="ARBA00005854"/>
    </source>
</evidence>
<dbReference type="RefSeq" id="WP_153729429.1">
    <property type="nucleotide sequence ID" value="NZ_WJNH01000009.1"/>
</dbReference>
<evidence type="ECO:0000259" key="6">
    <source>
        <dbReference type="Pfam" id="PF02826"/>
    </source>
</evidence>
<dbReference type="FunFam" id="3.40.50.720:FF:000363">
    <property type="entry name" value="D-isomer specific 2-hydroxyacid dehydrogenase"/>
    <property type="match status" value="1"/>
</dbReference>
<dbReference type="GO" id="GO:0016616">
    <property type="term" value="F:oxidoreductase activity, acting on the CH-OH group of donors, NAD or NADP as acceptor"/>
    <property type="evidence" value="ECO:0007669"/>
    <property type="project" value="InterPro"/>
</dbReference>
<name>A0A6G1X9C8_9BACI</name>
<accession>A0A6G1X9C8</accession>
<evidence type="ECO:0000313" key="8">
    <source>
        <dbReference type="Proteomes" id="UP000480185"/>
    </source>
</evidence>
<dbReference type="PROSITE" id="PS00671">
    <property type="entry name" value="D_2_HYDROXYACID_DH_3"/>
    <property type="match status" value="1"/>
</dbReference>